<accession>A0A8I1EAI6</accession>
<proteinExistence type="predicted"/>
<evidence type="ECO:0000313" key="2">
    <source>
        <dbReference type="Proteomes" id="UP000637061"/>
    </source>
</evidence>
<dbReference type="AlphaFoldDB" id="A0A8I1EAI6"/>
<dbReference type="EMBL" id="JAEHTE010000002">
    <property type="protein sequence ID" value="MBI6882885.1"/>
    <property type="molecule type" value="Genomic_DNA"/>
</dbReference>
<protein>
    <submittedName>
        <fullName evidence="1">Uncharacterized protein</fullName>
    </submittedName>
</protein>
<dbReference type="RefSeq" id="WP_198746509.1">
    <property type="nucleotide sequence ID" value="NZ_JAEHTE010000002.1"/>
</dbReference>
<sequence length="202" mass="22698">MAKHESSSHNAGKDDELLAAIRSVEIIQSVLHGKVRPLVSLVREVFQGYEGSEYELPEDAMDLICSELATVVTSQSLNHEYLKDRMTSHENIMKALSSSPIAEECIDNLSRIDLSRLRNYLDITMRIGILQFDRFANEIDVFPHMFRSGILIERFSISDTGKTPGILSDNVSPFIKNLYTIHKKTSDLYNAKYIGSSMGIGL</sequence>
<reference evidence="1" key="1">
    <citation type="submission" date="2020-12" db="EMBL/GenBank/DDBJ databases">
        <title>Enhanced detection system for hospital associated transmission using whole genome sequencing surveillance.</title>
        <authorList>
            <person name="Harrison L.H."/>
            <person name="Van Tyne D."/>
            <person name="Marsh J.W."/>
            <person name="Griffith M.P."/>
            <person name="Snyder D.J."/>
            <person name="Cooper V.S."/>
            <person name="Mustapha M."/>
        </authorList>
    </citation>
    <scope>NUCLEOTIDE SEQUENCE</scope>
    <source>
        <strain evidence="1">PSB00042</strain>
    </source>
</reference>
<name>A0A8I1EAI6_PSEPU</name>
<gene>
    <name evidence="1" type="ORF">JEU22_03085</name>
</gene>
<comment type="caution">
    <text evidence="1">The sequence shown here is derived from an EMBL/GenBank/DDBJ whole genome shotgun (WGS) entry which is preliminary data.</text>
</comment>
<evidence type="ECO:0000313" key="1">
    <source>
        <dbReference type="EMBL" id="MBI6882885.1"/>
    </source>
</evidence>
<dbReference type="Proteomes" id="UP000637061">
    <property type="component" value="Unassembled WGS sequence"/>
</dbReference>
<organism evidence="1 2">
    <name type="scientific">Pseudomonas putida</name>
    <name type="common">Arthrobacter siderocapsulatus</name>
    <dbReference type="NCBI Taxonomy" id="303"/>
    <lineage>
        <taxon>Bacteria</taxon>
        <taxon>Pseudomonadati</taxon>
        <taxon>Pseudomonadota</taxon>
        <taxon>Gammaproteobacteria</taxon>
        <taxon>Pseudomonadales</taxon>
        <taxon>Pseudomonadaceae</taxon>
        <taxon>Pseudomonas</taxon>
    </lineage>
</organism>